<reference evidence="2" key="2">
    <citation type="submission" date="2021-04" db="EMBL/GenBank/DDBJ databases">
        <authorList>
            <person name="Podell S."/>
        </authorList>
    </citation>
    <scope>NUCLEOTIDE SEQUENCE</scope>
    <source>
        <strain evidence="2">Hildebrandi</strain>
    </source>
</reference>
<name>A0A9K3PWJ8_9STRA</name>
<dbReference type="OrthoDB" id="47760at2759"/>
<dbReference type="EMBL" id="JAGRRH010000012">
    <property type="protein sequence ID" value="KAG7362215.1"/>
    <property type="molecule type" value="Genomic_DNA"/>
</dbReference>
<keyword evidence="3" id="KW-1185">Reference proteome</keyword>
<protein>
    <submittedName>
        <fullName evidence="2">Uncharacterized protein</fullName>
    </submittedName>
</protein>
<gene>
    <name evidence="2" type="ORF">IV203_025881</name>
</gene>
<reference evidence="2" key="1">
    <citation type="journal article" date="2021" name="Sci. Rep.">
        <title>Diploid genomic architecture of Nitzschia inconspicua, an elite biomass production diatom.</title>
        <authorList>
            <person name="Oliver A."/>
            <person name="Podell S."/>
            <person name="Pinowska A."/>
            <person name="Traller J.C."/>
            <person name="Smith S.R."/>
            <person name="McClure R."/>
            <person name="Beliaev A."/>
            <person name="Bohutskyi P."/>
            <person name="Hill E.A."/>
            <person name="Rabines A."/>
            <person name="Zheng H."/>
            <person name="Allen L.Z."/>
            <person name="Kuo A."/>
            <person name="Grigoriev I.V."/>
            <person name="Allen A.E."/>
            <person name="Hazlebeck D."/>
            <person name="Allen E.E."/>
        </authorList>
    </citation>
    <scope>NUCLEOTIDE SEQUENCE</scope>
    <source>
        <strain evidence="2">Hildebrandi</strain>
    </source>
</reference>
<dbReference type="Proteomes" id="UP000693970">
    <property type="component" value="Unassembled WGS sequence"/>
</dbReference>
<evidence type="ECO:0000313" key="2">
    <source>
        <dbReference type="EMBL" id="KAG7362215.1"/>
    </source>
</evidence>
<dbReference type="AlphaFoldDB" id="A0A9K3PWJ8"/>
<accession>A0A9K3PWJ8</accession>
<sequence length="219" mass="25371">MATCTEVKTQLVTFRPQHAAQDVRVKFFTTLGLDPQKESFSGSSCGGMDRTQLLPPLNHSSNSNDNSWTQRIQKVSTFQERLKYNIQEDKLYASKSTNTDRESKKFSEQQDGTNEDSSKCRNQQGRRGKPRTKKTLSFHETVDVVPIPMRSEYSNRVKARLWSNAMEIQENAARNTLEFAHEGWDWRNVLEEETMYVCVATGELVHPSHYQMFQRHGFR</sequence>
<evidence type="ECO:0000313" key="3">
    <source>
        <dbReference type="Proteomes" id="UP000693970"/>
    </source>
</evidence>
<feature type="compositionally biased region" description="Polar residues" evidence="1">
    <location>
        <begin position="58"/>
        <end position="68"/>
    </location>
</feature>
<feature type="compositionally biased region" description="Basic and acidic residues" evidence="1">
    <location>
        <begin position="93"/>
        <end position="108"/>
    </location>
</feature>
<feature type="region of interest" description="Disordered" evidence="1">
    <location>
        <begin position="38"/>
        <end position="68"/>
    </location>
</feature>
<comment type="caution">
    <text evidence="2">The sequence shown here is derived from an EMBL/GenBank/DDBJ whole genome shotgun (WGS) entry which is preliminary data.</text>
</comment>
<organism evidence="2 3">
    <name type="scientific">Nitzschia inconspicua</name>
    <dbReference type="NCBI Taxonomy" id="303405"/>
    <lineage>
        <taxon>Eukaryota</taxon>
        <taxon>Sar</taxon>
        <taxon>Stramenopiles</taxon>
        <taxon>Ochrophyta</taxon>
        <taxon>Bacillariophyta</taxon>
        <taxon>Bacillariophyceae</taxon>
        <taxon>Bacillariophycidae</taxon>
        <taxon>Bacillariales</taxon>
        <taxon>Bacillariaceae</taxon>
        <taxon>Nitzschia</taxon>
    </lineage>
</organism>
<evidence type="ECO:0000256" key="1">
    <source>
        <dbReference type="SAM" id="MobiDB-lite"/>
    </source>
</evidence>
<proteinExistence type="predicted"/>
<feature type="compositionally biased region" description="Basic residues" evidence="1">
    <location>
        <begin position="124"/>
        <end position="135"/>
    </location>
</feature>
<feature type="region of interest" description="Disordered" evidence="1">
    <location>
        <begin position="93"/>
        <end position="135"/>
    </location>
</feature>